<dbReference type="EMBL" id="KV460241">
    <property type="protein sequence ID" value="OBT94768.2"/>
    <property type="molecule type" value="Genomic_DNA"/>
</dbReference>
<dbReference type="SUPFAM" id="SSF56281">
    <property type="entry name" value="Metallo-hydrolase/oxidoreductase"/>
    <property type="match status" value="1"/>
</dbReference>
<dbReference type="GeneID" id="28839638"/>
<reference evidence="6 7" key="1">
    <citation type="submission" date="2016-03" db="EMBL/GenBank/DDBJ databases">
        <title>Comparative genomics of Pseudogymnoascus destructans, the fungus causing white-nose syndrome of bats.</title>
        <authorList>
            <person name="Palmer J.M."/>
            <person name="Drees K.P."/>
            <person name="Foster J.T."/>
            <person name="Lindner D.L."/>
        </authorList>
    </citation>
    <scope>NUCLEOTIDE SEQUENCE [LARGE SCALE GENOMIC DNA]</scope>
    <source>
        <strain evidence="6 7">UAMH 10579</strain>
    </source>
</reference>
<dbReference type="PANTHER" id="PTHR42978:SF5">
    <property type="entry name" value="METALLO-BETA-LACTAMASE DOMAIN-CONTAINING PROTEIN"/>
    <property type="match status" value="1"/>
</dbReference>
<accession>A0A1B8GG05</accession>
<keyword evidence="3" id="KW-0378">Hydrolase</keyword>
<evidence type="ECO:0000256" key="3">
    <source>
        <dbReference type="ARBA" id="ARBA00022801"/>
    </source>
</evidence>
<protein>
    <recommendedName>
        <fullName evidence="5">Metallo-beta-lactamase domain-containing protein</fullName>
    </recommendedName>
</protein>
<evidence type="ECO:0000259" key="5">
    <source>
        <dbReference type="SMART" id="SM00849"/>
    </source>
</evidence>
<reference evidence="7" key="2">
    <citation type="journal article" date="2018" name="Nat. Commun.">
        <title>Extreme sensitivity to ultraviolet light in the fungal pathogen causing white-nose syndrome of bats.</title>
        <authorList>
            <person name="Palmer J.M."/>
            <person name="Drees K.P."/>
            <person name="Foster J.T."/>
            <person name="Lindner D.L."/>
        </authorList>
    </citation>
    <scope>NUCLEOTIDE SEQUENCE [LARGE SCALE GENOMIC DNA]</scope>
    <source>
        <strain evidence="7">UAMH 10579</strain>
    </source>
</reference>
<dbReference type="InterPro" id="IPR036866">
    <property type="entry name" value="RibonucZ/Hydroxyglut_hydro"/>
</dbReference>
<dbReference type="SMART" id="SM00849">
    <property type="entry name" value="Lactamase_B"/>
    <property type="match status" value="1"/>
</dbReference>
<dbReference type="AlphaFoldDB" id="A0A1B8GG05"/>
<feature type="domain" description="Metallo-beta-lactamase" evidence="5">
    <location>
        <begin position="57"/>
        <end position="271"/>
    </location>
</feature>
<keyword evidence="7" id="KW-1185">Reference proteome</keyword>
<dbReference type="Pfam" id="PF00753">
    <property type="entry name" value="Lactamase_B"/>
    <property type="match status" value="1"/>
</dbReference>
<dbReference type="InterPro" id="IPR001279">
    <property type="entry name" value="Metallo-B-lactamas"/>
</dbReference>
<dbReference type="CDD" id="cd07730">
    <property type="entry name" value="metallo-hydrolase-like_MBL-fold"/>
    <property type="match status" value="1"/>
</dbReference>
<dbReference type="Gene3D" id="3.60.15.10">
    <property type="entry name" value="Ribonuclease Z/Hydroxyacylglutathione hydrolase-like"/>
    <property type="match status" value="1"/>
</dbReference>
<evidence type="ECO:0000313" key="6">
    <source>
        <dbReference type="EMBL" id="OBT94768.2"/>
    </source>
</evidence>
<dbReference type="PANTHER" id="PTHR42978">
    <property type="entry name" value="QUORUM-QUENCHING LACTONASE YTNP-RELATED-RELATED"/>
    <property type="match status" value="1"/>
</dbReference>
<name>A0A1B8GG05_9PEZI</name>
<organism evidence="6 7">
    <name type="scientific">Pseudogymnoascus verrucosus</name>
    <dbReference type="NCBI Taxonomy" id="342668"/>
    <lineage>
        <taxon>Eukaryota</taxon>
        <taxon>Fungi</taxon>
        <taxon>Dikarya</taxon>
        <taxon>Ascomycota</taxon>
        <taxon>Pezizomycotina</taxon>
        <taxon>Leotiomycetes</taxon>
        <taxon>Thelebolales</taxon>
        <taxon>Thelebolaceae</taxon>
        <taxon>Pseudogymnoascus</taxon>
    </lineage>
</organism>
<evidence type="ECO:0000256" key="1">
    <source>
        <dbReference type="ARBA" id="ARBA00007749"/>
    </source>
</evidence>
<dbReference type="GO" id="GO:0016787">
    <property type="term" value="F:hydrolase activity"/>
    <property type="evidence" value="ECO:0007669"/>
    <property type="project" value="UniProtKB-KW"/>
</dbReference>
<dbReference type="GO" id="GO:0046872">
    <property type="term" value="F:metal ion binding"/>
    <property type="evidence" value="ECO:0007669"/>
    <property type="project" value="UniProtKB-KW"/>
</dbReference>
<dbReference type="RefSeq" id="XP_018128501.2">
    <property type="nucleotide sequence ID" value="XM_018275705.2"/>
</dbReference>
<gene>
    <name evidence="6" type="ORF">VE01_06252</name>
</gene>
<dbReference type="Proteomes" id="UP000091956">
    <property type="component" value="Unassembled WGS sequence"/>
</dbReference>
<proteinExistence type="inferred from homology"/>
<sequence length="369" mass="41411">MSNILSPTEMGQIPPIEIPASSNIVTVRVIDTTTRLHMPVGTMFDPLIKGHTTLASPSYSFLIENERLERKVLYDLGTQQKWQEQAPCVVDMIRTYGWDVRVEKDVADILEEHRVSLSAIEAIIWGHWHWDHLGDPSTFPTSTDVVVGPGFLEEFLPGGKPIEDSPIKEEYYKDRNLREISEAHFNLKFGEFAAFDYFGDGSFLLINSPGHAIGHMCALARTTTNPDTFIFMGGDIASHAGEFRPTKYVPLPSLISPNPLNFLSPKPCPGHLFESIHPQRCGNSPFYRMGTWPDGDPTNEDVPAAVESQQKLQLVDAHSDQVFVILSHDENVGDVIDFFPKIANGWKELGWGDKARWMFLGDFKEAITE</sequence>
<dbReference type="InterPro" id="IPR051013">
    <property type="entry name" value="MBL_superfamily_lactonases"/>
</dbReference>
<keyword evidence="4" id="KW-0862">Zinc</keyword>
<comment type="similarity">
    <text evidence="1">Belongs to the metallo-beta-lactamase superfamily.</text>
</comment>
<evidence type="ECO:0000313" key="7">
    <source>
        <dbReference type="Proteomes" id="UP000091956"/>
    </source>
</evidence>
<keyword evidence="2" id="KW-0479">Metal-binding</keyword>
<evidence type="ECO:0000256" key="4">
    <source>
        <dbReference type="ARBA" id="ARBA00022833"/>
    </source>
</evidence>
<dbReference type="STRING" id="342668.A0A1B8GG05"/>
<evidence type="ECO:0000256" key="2">
    <source>
        <dbReference type="ARBA" id="ARBA00022723"/>
    </source>
</evidence>